<comment type="caution">
    <text evidence="10">The sequence shown here is derived from an EMBL/GenBank/DDBJ whole genome shotgun (WGS) entry which is preliminary data.</text>
</comment>
<organism evidence="10 11">
    <name type="scientific">Aerophobetes bacterium</name>
    <dbReference type="NCBI Taxonomy" id="2030807"/>
    <lineage>
        <taxon>Bacteria</taxon>
        <taxon>Candidatus Aerophobota</taxon>
    </lineage>
</organism>
<keyword evidence="3 7" id="KW-0694">RNA-binding</keyword>
<dbReference type="HAMAP" id="MF_01307_B">
    <property type="entry name" value="Ribosomal_uS5_B"/>
    <property type="match status" value="1"/>
</dbReference>
<dbReference type="Gene3D" id="3.30.160.20">
    <property type="match status" value="1"/>
</dbReference>
<evidence type="ECO:0000256" key="1">
    <source>
        <dbReference type="ARBA" id="ARBA00008945"/>
    </source>
</evidence>
<comment type="function">
    <text evidence="7">With S4 and S12 plays an important role in translational accuracy.</text>
</comment>
<feature type="domain" description="S5 DRBM" evidence="9">
    <location>
        <begin position="18"/>
        <end position="81"/>
    </location>
</feature>
<dbReference type="PROSITE" id="PS50881">
    <property type="entry name" value="S5_DSRBD"/>
    <property type="match status" value="1"/>
</dbReference>
<protein>
    <recommendedName>
        <fullName evidence="6 7">Small ribosomal subunit protein uS5</fullName>
    </recommendedName>
</protein>
<evidence type="ECO:0000256" key="5">
    <source>
        <dbReference type="ARBA" id="ARBA00023274"/>
    </source>
</evidence>
<dbReference type="InterPro" id="IPR013810">
    <property type="entry name" value="Ribosomal_uS5_N"/>
</dbReference>
<dbReference type="Gene3D" id="3.30.230.10">
    <property type="match status" value="1"/>
</dbReference>
<dbReference type="PANTHER" id="PTHR48277:SF1">
    <property type="entry name" value="MITOCHONDRIAL RIBOSOMAL PROTEIN S5"/>
    <property type="match status" value="1"/>
</dbReference>
<dbReference type="GO" id="GO:0003735">
    <property type="term" value="F:structural constituent of ribosome"/>
    <property type="evidence" value="ECO:0007669"/>
    <property type="project" value="UniProtKB-UniRule"/>
</dbReference>
<accession>A0A523QMR1</accession>
<evidence type="ECO:0000256" key="6">
    <source>
        <dbReference type="ARBA" id="ARBA00035255"/>
    </source>
</evidence>
<proteinExistence type="inferred from homology"/>
<dbReference type="Proteomes" id="UP000320781">
    <property type="component" value="Unassembled WGS sequence"/>
</dbReference>
<evidence type="ECO:0000259" key="9">
    <source>
        <dbReference type="PROSITE" id="PS50881"/>
    </source>
</evidence>
<dbReference type="EMBL" id="SOKU01000014">
    <property type="protein sequence ID" value="TES87087.1"/>
    <property type="molecule type" value="Genomic_DNA"/>
</dbReference>
<dbReference type="InterPro" id="IPR000851">
    <property type="entry name" value="Ribosomal_uS5"/>
</dbReference>
<evidence type="ECO:0000256" key="3">
    <source>
        <dbReference type="ARBA" id="ARBA00022884"/>
    </source>
</evidence>
<comment type="similarity">
    <text evidence="1 7 8">Belongs to the universal ribosomal protein uS5 family.</text>
</comment>
<dbReference type="Pfam" id="PF00333">
    <property type="entry name" value="Ribosomal_S5"/>
    <property type="match status" value="1"/>
</dbReference>
<evidence type="ECO:0000256" key="8">
    <source>
        <dbReference type="RuleBase" id="RU003823"/>
    </source>
</evidence>
<keyword evidence="5 7" id="KW-0687">Ribonucleoprotein</keyword>
<evidence type="ECO:0000256" key="4">
    <source>
        <dbReference type="ARBA" id="ARBA00022980"/>
    </source>
</evidence>
<keyword evidence="4 7" id="KW-0689">Ribosomal protein</keyword>
<evidence type="ECO:0000313" key="11">
    <source>
        <dbReference type="Proteomes" id="UP000320781"/>
    </source>
</evidence>
<dbReference type="GO" id="GO:0006412">
    <property type="term" value="P:translation"/>
    <property type="evidence" value="ECO:0007669"/>
    <property type="project" value="UniProtKB-UniRule"/>
</dbReference>
<dbReference type="PROSITE" id="PS00585">
    <property type="entry name" value="RIBOSOMAL_S5"/>
    <property type="match status" value="1"/>
</dbReference>
<dbReference type="SUPFAM" id="SSF54211">
    <property type="entry name" value="Ribosomal protein S5 domain 2-like"/>
    <property type="match status" value="1"/>
</dbReference>
<sequence>MSKQTQNSTGTKKDTGELEERLIRVRRVFTVVKGGRRIGFNALVVVGNRKGGVGIGLGKAKELVEAINKGRTKAEREMVQIPLKDNTIPHQVVGEYGAARVLLKPASSGTGAVAGETVRAITELVGIRDIVTKSLGSNNPLNVAKATLQGLSTLKDPSKVFQSRGKAMK</sequence>
<evidence type="ECO:0000313" key="10">
    <source>
        <dbReference type="EMBL" id="TES87087.1"/>
    </source>
</evidence>
<comment type="subunit">
    <text evidence="7">Part of the 30S ribosomal subunit. Contacts proteins S4 and S8.</text>
</comment>
<dbReference type="SUPFAM" id="SSF54768">
    <property type="entry name" value="dsRNA-binding domain-like"/>
    <property type="match status" value="1"/>
</dbReference>
<dbReference type="Pfam" id="PF03719">
    <property type="entry name" value="Ribosomal_S5_C"/>
    <property type="match status" value="1"/>
</dbReference>
<reference evidence="10 11" key="1">
    <citation type="submission" date="2019-03" db="EMBL/GenBank/DDBJ databases">
        <title>Metabolic potential of uncultured bacteria and archaea associated with petroleum seepage in deep-sea sediments.</title>
        <authorList>
            <person name="Dong X."/>
            <person name="Hubert C."/>
        </authorList>
    </citation>
    <scope>NUCLEOTIDE SEQUENCE [LARGE SCALE GENOMIC DNA]</scope>
    <source>
        <strain evidence="10">E44_bin92</strain>
    </source>
</reference>
<dbReference type="GO" id="GO:0015935">
    <property type="term" value="C:small ribosomal subunit"/>
    <property type="evidence" value="ECO:0007669"/>
    <property type="project" value="InterPro"/>
</dbReference>
<dbReference type="InterPro" id="IPR018192">
    <property type="entry name" value="Ribosomal_uS5_N_CS"/>
</dbReference>
<dbReference type="GO" id="GO:0005737">
    <property type="term" value="C:cytoplasm"/>
    <property type="evidence" value="ECO:0007669"/>
    <property type="project" value="UniProtKB-ARBA"/>
</dbReference>
<evidence type="ECO:0000256" key="2">
    <source>
        <dbReference type="ARBA" id="ARBA00022730"/>
    </source>
</evidence>
<comment type="domain">
    <text evidence="7">The N-terminal domain interacts with the head of the 30S subunit; the C-terminal domain interacts with the body and contacts protein S4. The interaction surface between S4 and S5 is involved in control of translational fidelity.</text>
</comment>
<dbReference type="PANTHER" id="PTHR48277">
    <property type="entry name" value="MITOCHONDRIAL RIBOSOMAL PROTEIN S5"/>
    <property type="match status" value="1"/>
</dbReference>
<dbReference type="GO" id="GO:0019843">
    <property type="term" value="F:rRNA binding"/>
    <property type="evidence" value="ECO:0007669"/>
    <property type="project" value="UniProtKB-UniRule"/>
</dbReference>
<dbReference type="InterPro" id="IPR020568">
    <property type="entry name" value="Ribosomal_Su5_D2-typ_SF"/>
</dbReference>
<evidence type="ECO:0000256" key="7">
    <source>
        <dbReference type="HAMAP-Rule" id="MF_01307"/>
    </source>
</evidence>
<dbReference type="NCBIfam" id="TIGR01021">
    <property type="entry name" value="rpsE_bact"/>
    <property type="match status" value="1"/>
</dbReference>
<gene>
    <name evidence="7" type="primary">rpsE</name>
    <name evidence="10" type="ORF">E3J95_00280</name>
</gene>
<dbReference type="InterPro" id="IPR005712">
    <property type="entry name" value="Ribosomal_uS5_bac-type"/>
</dbReference>
<dbReference type="InterPro" id="IPR005324">
    <property type="entry name" value="Ribosomal_uS5_C"/>
</dbReference>
<dbReference type="AlphaFoldDB" id="A0A523QMR1"/>
<dbReference type="FunFam" id="3.30.230.10:FF:000002">
    <property type="entry name" value="30S ribosomal protein S5"/>
    <property type="match status" value="1"/>
</dbReference>
<dbReference type="InterPro" id="IPR014721">
    <property type="entry name" value="Ribsml_uS5_D2-typ_fold_subgr"/>
</dbReference>
<name>A0A523QMR1_UNCAE</name>
<keyword evidence="2 7" id="KW-0699">rRNA-binding</keyword>
<comment type="function">
    <text evidence="7">Located at the back of the 30S subunit body where it stabilizes the conformation of the head with respect to the body.</text>
</comment>